<dbReference type="Pfam" id="PF14833">
    <property type="entry name" value="NAD_binding_11"/>
    <property type="match status" value="2"/>
</dbReference>
<dbReference type="Gene3D" id="1.10.1040.10">
    <property type="entry name" value="N-(1-d-carboxylethyl)-l-norvaline Dehydrogenase, domain 2"/>
    <property type="match status" value="2"/>
</dbReference>
<comment type="caution">
    <text evidence="3">The sequence shown here is derived from an EMBL/GenBank/DDBJ whole genome shotgun (WGS) entry which is preliminary data.</text>
</comment>
<evidence type="ECO:0000259" key="2">
    <source>
        <dbReference type="Pfam" id="PF14833"/>
    </source>
</evidence>
<dbReference type="GO" id="GO:0051287">
    <property type="term" value="F:NAD binding"/>
    <property type="evidence" value="ECO:0007669"/>
    <property type="project" value="InterPro"/>
</dbReference>
<dbReference type="InterPro" id="IPR008927">
    <property type="entry name" value="6-PGluconate_DH-like_C_sf"/>
</dbReference>
<keyword evidence="4" id="KW-1185">Reference proteome</keyword>
<dbReference type="OrthoDB" id="48988at2759"/>
<dbReference type="AlphaFoldDB" id="A0A9W9TDJ0"/>
<dbReference type="Proteomes" id="UP001150904">
    <property type="component" value="Unassembled WGS sequence"/>
</dbReference>
<feature type="domain" description="6-phosphogluconate dehydrogenase NADP-binding" evidence="1">
    <location>
        <begin position="6"/>
        <end position="161"/>
    </location>
</feature>
<dbReference type="PROSITE" id="PS00895">
    <property type="entry name" value="3_HYDROXYISOBUT_DH"/>
    <property type="match status" value="1"/>
</dbReference>
<dbReference type="GO" id="GO:0050661">
    <property type="term" value="F:NADP binding"/>
    <property type="evidence" value="ECO:0007669"/>
    <property type="project" value="InterPro"/>
</dbReference>
<reference evidence="3" key="1">
    <citation type="submission" date="2022-12" db="EMBL/GenBank/DDBJ databases">
        <authorList>
            <person name="Petersen C."/>
        </authorList>
    </citation>
    <scope>NUCLEOTIDE SEQUENCE</scope>
    <source>
        <strain evidence="3">IBT 15544</strain>
    </source>
</reference>
<dbReference type="RefSeq" id="XP_058313174.1">
    <property type="nucleotide sequence ID" value="XM_058447763.1"/>
</dbReference>
<evidence type="ECO:0000313" key="4">
    <source>
        <dbReference type="Proteomes" id="UP001150904"/>
    </source>
</evidence>
<dbReference type="InterPro" id="IPR013328">
    <property type="entry name" value="6PGD_dom2"/>
</dbReference>
<dbReference type="EMBL" id="JAPQKR010000004">
    <property type="protein sequence ID" value="KAJ5218601.1"/>
    <property type="molecule type" value="Genomic_DNA"/>
</dbReference>
<evidence type="ECO:0000313" key="3">
    <source>
        <dbReference type="EMBL" id="KAJ5218601.1"/>
    </source>
</evidence>
<organism evidence="3 4">
    <name type="scientific">Penicillium cinerascens</name>
    <dbReference type="NCBI Taxonomy" id="70096"/>
    <lineage>
        <taxon>Eukaryota</taxon>
        <taxon>Fungi</taxon>
        <taxon>Dikarya</taxon>
        <taxon>Ascomycota</taxon>
        <taxon>Pezizomycotina</taxon>
        <taxon>Eurotiomycetes</taxon>
        <taxon>Eurotiomycetidae</taxon>
        <taxon>Eurotiales</taxon>
        <taxon>Aspergillaceae</taxon>
        <taxon>Penicillium</taxon>
    </lineage>
</organism>
<evidence type="ECO:0008006" key="5">
    <source>
        <dbReference type="Google" id="ProtNLM"/>
    </source>
</evidence>
<dbReference type="Pfam" id="PF03446">
    <property type="entry name" value="NAD_binding_2"/>
    <property type="match status" value="1"/>
</dbReference>
<dbReference type="InterPro" id="IPR036291">
    <property type="entry name" value="NAD(P)-bd_dom_sf"/>
</dbReference>
<reference evidence="3" key="2">
    <citation type="journal article" date="2023" name="IMA Fungus">
        <title>Comparative genomic study of the Penicillium genus elucidates a diverse pangenome and 15 lateral gene transfer events.</title>
        <authorList>
            <person name="Petersen C."/>
            <person name="Sorensen T."/>
            <person name="Nielsen M.R."/>
            <person name="Sondergaard T.E."/>
            <person name="Sorensen J.L."/>
            <person name="Fitzpatrick D.A."/>
            <person name="Frisvad J.C."/>
            <person name="Nielsen K.L."/>
        </authorList>
    </citation>
    <scope>NUCLEOTIDE SEQUENCE</scope>
    <source>
        <strain evidence="3">IBT 15544</strain>
    </source>
</reference>
<evidence type="ECO:0000259" key="1">
    <source>
        <dbReference type="Pfam" id="PF03446"/>
    </source>
</evidence>
<sequence length="433" mass="45609">MSKPSVGFVGLGAMGFGMATHLVKEGYPVHGFDVFPASVDRFEAAGGIPASSLKDSASEKQYYVCMVASAPQAQSVLFGEDGIVSVLPKNATLLLCSTVPASYAQSVAAELQSRGRGDIQFIDAPVSGGAKRAADGTLSIMAGAPEAALESGRFLLEAMSDSNKLYLVPGGIGAGSNMKMVHQVLAGIHILGASEAMGFAAQLGLDAKKTAEAIKSSDAWSWMHENRLQRMLEEDWHPGASALTIILKDVGIITTSARQNQFPTPLCSTAEQVYLSALLQGYGAVDDSSMVRQYYPAAITKVSNTKSAEETAEAQQLVLDLMQLTNLVAAAEAIAFAGYLNVDLKQFFTLVSDAAGASRQFMTKGLEMIDGRIGQNSESVNDVITRLEKAVQTARDLHCPLHLGNAAMNVLFLAKKAGFGAEGSTSVIKVFGN</sequence>
<protein>
    <recommendedName>
        <fullName evidence="5">Oxidoreductase</fullName>
    </recommendedName>
</protein>
<dbReference type="PANTHER" id="PTHR43060">
    <property type="entry name" value="3-HYDROXYISOBUTYRATE DEHYDROGENASE-LIKE 1, MITOCHONDRIAL-RELATED"/>
    <property type="match status" value="1"/>
</dbReference>
<accession>A0A9W9TDJ0</accession>
<dbReference type="InterPro" id="IPR006115">
    <property type="entry name" value="6PGDH_NADP-bd"/>
</dbReference>
<proteinExistence type="predicted"/>
<dbReference type="Gene3D" id="3.40.50.720">
    <property type="entry name" value="NAD(P)-binding Rossmann-like Domain"/>
    <property type="match status" value="1"/>
</dbReference>
<dbReference type="PANTHER" id="PTHR43060:SF17">
    <property type="entry name" value="L-THREONATE DEHYDROGENASE"/>
    <property type="match status" value="1"/>
</dbReference>
<name>A0A9W9TDJ0_9EURO</name>
<feature type="domain" description="3-hydroxyisobutyrate dehydrogenase-like NAD-binding" evidence="2">
    <location>
        <begin position="317"/>
        <end position="430"/>
    </location>
</feature>
<feature type="domain" description="3-hydroxyisobutyrate dehydrogenase-like NAD-binding" evidence="2">
    <location>
        <begin position="173"/>
        <end position="293"/>
    </location>
</feature>
<dbReference type="InterPro" id="IPR002204">
    <property type="entry name" value="3-OH-isobutyrate_DH-rel_CS"/>
</dbReference>
<gene>
    <name evidence="3" type="ORF">N7498_000700</name>
</gene>
<dbReference type="SUPFAM" id="SSF48179">
    <property type="entry name" value="6-phosphogluconate dehydrogenase C-terminal domain-like"/>
    <property type="match status" value="2"/>
</dbReference>
<dbReference type="GeneID" id="83175063"/>
<dbReference type="InterPro" id="IPR029154">
    <property type="entry name" value="HIBADH-like_NADP-bd"/>
</dbReference>
<dbReference type="GO" id="GO:0016491">
    <property type="term" value="F:oxidoreductase activity"/>
    <property type="evidence" value="ECO:0007669"/>
    <property type="project" value="InterPro"/>
</dbReference>
<dbReference type="SUPFAM" id="SSF51735">
    <property type="entry name" value="NAD(P)-binding Rossmann-fold domains"/>
    <property type="match status" value="1"/>
</dbReference>